<dbReference type="Proteomes" id="UP000199440">
    <property type="component" value="Unassembled WGS sequence"/>
</dbReference>
<dbReference type="AlphaFoldDB" id="A0A1G9LMZ6"/>
<dbReference type="PANTHER" id="PTHR10151">
    <property type="entry name" value="ECTONUCLEOTIDE PYROPHOSPHATASE/PHOSPHODIESTERASE"/>
    <property type="match status" value="1"/>
</dbReference>
<name>A0A1G9LMZ6_9FLAO</name>
<proteinExistence type="predicted"/>
<dbReference type="InterPro" id="IPR017850">
    <property type="entry name" value="Alkaline_phosphatase_core_sf"/>
</dbReference>
<dbReference type="SUPFAM" id="SSF53649">
    <property type="entry name" value="Alkaline phosphatase-like"/>
    <property type="match status" value="1"/>
</dbReference>
<dbReference type="InterPro" id="IPR002591">
    <property type="entry name" value="Phosphodiest/P_Trfase"/>
</dbReference>
<protein>
    <submittedName>
        <fullName evidence="2">Chitobiase/beta-hexosaminidase C-terminal domain-containing protein</fullName>
    </submittedName>
</protein>
<sequence>MKKVNGLRIGTPLLLGLFLSVSSCSNQKKGIQSIEPVKHVIVIGVDAMSPDGITNANTPVMDDIMKNGAFTLNARGVLPTSSSTNWASMVSGVGPAQHGVTSNGWERDDHTIPPMRTGLEDIFPTIFGVTRQQRPTIEMGAIYTWSGFGRLIERTALSYDTTQPSDEETLIKTTKYIKEKKPDFLFVHFDDVDHVGHDKGHKTSYFYDAVAKVDQQIGEIIQATKDAGTFDDTVFIISADHGGIGYGHGGETLDELEIPFLLYGKGVKPGYLIKNTVYTYDNAATAASLLGVNQPYAWIGKPVQSAFTGFPEPDLGEQKVQIASPVIFPKPNLYDLAGGLYIDELPIVKMEVRNNSEIRYTTDGSVPTINSELYTGPFELSQSAVVMAKAFIGEQQESNVTTAYFRLVKKNSKNGVRYTYYEGENWKFLPVFENMKPLSEGKNTNSESMI</sequence>
<dbReference type="Pfam" id="PF13290">
    <property type="entry name" value="CHB_HEX_C_1"/>
    <property type="match status" value="1"/>
</dbReference>
<feature type="domain" description="GH29D-like beta-sandwich" evidence="1">
    <location>
        <begin position="347"/>
        <end position="402"/>
    </location>
</feature>
<evidence type="ECO:0000259" key="1">
    <source>
        <dbReference type="Pfam" id="PF13290"/>
    </source>
</evidence>
<dbReference type="InterPro" id="IPR059177">
    <property type="entry name" value="GH29D-like_dom"/>
</dbReference>
<keyword evidence="3" id="KW-1185">Reference proteome</keyword>
<dbReference type="PROSITE" id="PS51257">
    <property type="entry name" value="PROKAR_LIPOPROTEIN"/>
    <property type="match status" value="1"/>
</dbReference>
<gene>
    <name evidence="2" type="ORF">SAMN04488514_102139</name>
</gene>
<dbReference type="Pfam" id="PF01663">
    <property type="entry name" value="Phosphodiest"/>
    <property type="match status" value="1"/>
</dbReference>
<organism evidence="2 3">
    <name type="scientific">Kriegella aquimaris</name>
    <dbReference type="NCBI Taxonomy" id="192904"/>
    <lineage>
        <taxon>Bacteria</taxon>
        <taxon>Pseudomonadati</taxon>
        <taxon>Bacteroidota</taxon>
        <taxon>Flavobacteriia</taxon>
        <taxon>Flavobacteriales</taxon>
        <taxon>Flavobacteriaceae</taxon>
        <taxon>Kriegella</taxon>
    </lineage>
</organism>
<dbReference type="CDD" id="cd00016">
    <property type="entry name" value="ALP_like"/>
    <property type="match status" value="1"/>
</dbReference>
<dbReference type="GO" id="GO:0016787">
    <property type="term" value="F:hydrolase activity"/>
    <property type="evidence" value="ECO:0007669"/>
    <property type="project" value="UniProtKB-ARBA"/>
</dbReference>
<dbReference type="EMBL" id="FNGV01000002">
    <property type="protein sequence ID" value="SDL63276.1"/>
    <property type="molecule type" value="Genomic_DNA"/>
</dbReference>
<reference evidence="2 3" key="1">
    <citation type="submission" date="2016-10" db="EMBL/GenBank/DDBJ databases">
        <authorList>
            <person name="de Groot N.N."/>
        </authorList>
    </citation>
    <scope>NUCLEOTIDE SEQUENCE [LARGE SCALE GENOMIC DNA]</scope>
    <source>
        <strain evidence="2 3">DSM 19886</strain>
    </source>
</reference>
<dbReference type="RefSeq" id="WP_176801344.1">
    <property type="nucleotide sequence ID" value="NZ_FNGV01000002.1"/>
</dbReference>
<dbReference type="Gene3D" id="3.40.720.10">
    <property type="entry name" value="Alkaline Phosphatase, subunit A"/>
    <property type="match status" value="2"/>
</dbReference>
<accession>A0A1G9LMZ6</accession>
<evidence type="ECO:0000313" key="3">
    <source>
        <dbReference type="Proteomes" id="UP000199440"/>
    </source>
</evidence>
<dbReference type="STRING" id="192904.SAMN04488514_102139"/>
<dbReference type="PANTHER" id="PTHR10151:SF120">
    <property type="entry name" value="BIS(5'-ADENOSYL)-TRIPHOSPHATASE"/>
    <property type="match status" value="1"/>
</dbReference>
<evidence type="ECO:0000313" key="2">
    <source>
        <dbReference type="EMBL" id="SDL63276.1"/>
    </source>
</evidence>